<protein>
    <submittedName>
        <fullName evidence="3">Uncharacterized protein</fullName>
    </submittedName>
</protein>
<sequence>MTELRPNTSKASTTATTDKEEERTRVCMADKATQELQYNVLSVTRRAMIVLLGFENSQKTKEAGDGRDDAKL</sequence>
<comment type="caution">
    <text evidence="3">The sequence shown here is derived from an EMBL/GenBank/DDBJ whole genome shotgun (WGS) entry which is preliminary data.</text>
</comment>
<evidence type="ECO:0000256" key="1">
    <source>
        <dbReference type="SAM" id="MobiDB-lite"/>
    </source>
</evidence>
<feature type="region of interest" description="Disordered" evidence="1">
    <location>
        <begin position="1"/>
        <end position="24"/>
    </location>
</feature>
<evidence type="ECO:0000313" key="5">
    <source>
        <dbReference type="Proteomes" id="UP000639772"/>
    </source>
</evidence>
<dbReference type="Proteomes" id="UP000636800">
    <property type="component" value="Unassembled WGS sequence"/>
</dbReference>
<dbReference type="EMBL" id="JADCNM010000006">
    <property type="protein sequence ID" value="KAG0478851.1"/>
    <property type="molecule type" value="Genomic_DNA"/>
</dbReference>
<dbReference type="EMBL" id="JADCNL010000095">
    <property type="protein sequence ID" value="KAG0450640.1"/>
    <property type="molecule type" value="Genomic_DNA"/>
</dbReference>
<gene>
    <name evidence="3" type="ORF">HPP92_013570</name>
    <name evidence="2" type="ORF">HPP92_026829</name>
</gene>
<accession>A0A835QSK3</accession>
<evidence type="ECO:0000313" key="4">
    <source>
        <dbReference type="Proteomes" id="UP000636800"/>
    </source>
</evidence>
<proteinExistence type="predicted"/>
<evidence type="ECO:0000313" key="2">
    <source>
        <dbReference type="EMBL" id="KAG0450640.1"/>
    </source>
</evidence>
<dbReference type="AlphaFoldDB" id="A0A835QSK3"/>
<organism evidence="3 5">
    <name type="scientific">Vanilla planifolia</name>
    <name type="common">Vanilla</name>
    <dbReference type="NCBI Taxonomy" id="51239"/>
    <lineage>
        <taxon>Eukaryota</taxon>
        <taxon>Viridiplantae</taxon>
        <taxon>Streptophyta</taxon>
        <taxon>Embryophyta</taxon>
        <taxon>Tracheophyta</taxon>
        <taxon>Spermatophyta</taxon>
        <taxon>Magnoliopsida</taxon>
        <taxon>Liliopsida</taxon>
        <taxon>Asparagales</taxon>
        <taxon>Orchidaceae</taxon>
        <taxon>Vanilloideae</taxon>
        <taxon>Vanilleae</taxon>
        <taxon>Vanilla</taxon>
    </lineage>
</organism>
<evidence type="ECO:0000313" key="3">
    <source>
        <dbReference type="EMBL" id="KAG0478851.1"/>
    </source>
</evidence>
<name>A0A835QSK3_VANPL</name>
<keyword evidence="4" id="KW-1185">Reference proteome</keyword>
<dbReference type="Proteomes" id="UP000639772">
    <property type="component" value="Chromosome 6"/>
</dbReference>
<reference evidence="4 5" key="1">
    <citation type="journal article" date="2020" name="Nat. Food">
        <title>A phased Vanilla planifolia genome enables genetic improvement of flavour and production.</title>
        <authorList>
            <person name="Hasing T."/>
            <person name="Tang H."/>
            <person name="Brym M."/>
            <person name="Khazi F."/>
            <person name="Huang T."/>
            <person name="Chambers A.H."/>
        </authorList>
    </citation>
    <scope>NUCLEOTIDE SEQUENCE [LARGE SCALE GENOMIC DNA]</scope>
    <source>
        <tissue evidence="3">Leaf</tissue>
    </source>
</reference>